<dbReference type="Gene3D" id="2.130.10.10">
    <property type="entry name" value="YVTN repeat-like/Quinoprotein amine dehydrogenase"/>
    <property type="match status" value="1"/>
</dbReference>
<dbReference type="InterPro" id="IPR036322">
    <property type="entry name" value="WD40_repeat_dom_sf"/>
</dbReference>
<dbReference type="Proteomes" id="UP000285883">
    <property type="component" value="Unassembled WGS sequence"/>
</dbReference>
<protein>
    <submittedName>
        <fullName evidence="7">Uncharacterized protein</fullName>
    </submittedName>
</protein>
<dbReference type="PANTHER" id="PTHR19857:SF21">
    <property type="entry name" value="ANAPHASE-PROMOTING COMPLEX SUBUNIT 4 WD40 DOMAIN-CONTAINING PROTEIN"/>
    <property type="match status" value="1"/>
</dbReference>
<dbReference type="EMBL" id="MBDN02000151">
    <property type="protein sequence ID" value="RLN79322.1"/>
    <property type="molecule type" value="Genomic_DNA"/>
</dbReference>
<evidence type="ECO:0000313" key="9">
    <source>
        <dbReference type="Proteomes" id="UP000285883"/>
    </source>
</evidence>
<dbReference type="SUPFAM" id="SSF50978">
    <property type="entry name" value="WD40 repeat-like"/>
    <property type="match status" value="1"/>
</dbReference>
<reference evidence="5" key="3">
    <citation type="submission" date="2020-06" db="EMBL/GenBank/DDBJ databases">
        <authorList>
            <person name="Studholme D.J."/>
        </authorList>
    </citation>
    <scope>NUCLEOTIDE SEQUENCE</scope>
    <source>
        <strain evidence="5">NZFS 2646</strain>
    </source>
</reference>
<keyword evidence="2" id="KW-0677">Repeat</keyword>
<evidence type="ECO:0000313" key="6">
    <source>
        <dbReference type="EMBL" id="RLN46562.1"/>
    </source>
</evidence>
<dbReference type="PANTHER" id="PTHR19857">
    <property type="entry name" value="MITOCHONDRIAL DIVISION PROTEIN 1-RELATED"/>
    <property type="match status" value="1"/>
</dbReference>
<evidence type="ECO:0000313" key="8">
    <source>
        <dbReference type="Proteomes" id="UP000285624"/>
    </source>
</evidence>
<dbReference type="InterPro" id="IPR051179">
    <property type="entry name" value="WD_repeat_multifunction"/>
</dbReference>
<evidence type="ECO:0000256" key="3">
    <source>
        <dbReference type="PROSITE-ProRule" id="PRU00221"/>
    </source>
</evidence>
<dbReference type="SMART" id="SM00320">
    <property type="entry name" value="WD40"/>
    <property type="match status" value="4"/>
</dbReference>
<dbReference type="STRING" id="325452.A0A3R7KTS1"/>
<accession>A0A3R7KTS1</accession>
<reference evidence="5" key="1">
    <citation type="journal article" date="2015" name="Genom Data">
        <title>Genome sequences of six Phytophthora species associated with forests in New Zealand.</title>
        <authorList>
            <person name="Studholme D.J."/>
            <person name="McDougal R.L."/>
            <person name="Sambles C."/>
            <person name="Hansen E."/>
            <person name="Hardy G."/>
            <person name="Grant M."/>
            <person name="Ganley R.J."/>
            <person name="Williams N.M."/>
        </authorList>
    </citation>
    <scope>NUCLEOTIDE SEQUENCE</scope>
    <source>
        <strain evidence="5">NZFS 2646</strain>
    </source>
</reference>
<comment type="caution">
    <text evidence="7">The sequence shown here is derived from an EMBL/GenBank/DDBJ whole genome shotgun (WGS) entry which is preliminary data.</text>
</comment>
<dbReference type="InterPro" id="IPR015943">
    <property type="entry name" value="WD40/YVTN_repeat-like_dom_sf"/>
</dbReference>
<evidence type="ECO:0000313" key="5">
    <source>
        <dbReference type="EMBL" id="KAG2523586.1"/>
    </source>
</evidence>
<evidence type="ECO:0000256" key="2">
    <source>
        <dbReference type="ARBA" id="ARBA00022737"/>
    </source>
</evidence>
<keyword evidence="8" id="KW-1185">Reference proteome</keyword>
<feature type="region of interest" description="Disordered" evidence="4">
    <location>
        <begin position="24"/>
        <end position="63"/>
    </location>
</feature>
<evidence type="ECO:0000313" key="7">
    <source>
        <dbReference type="EMBL" id="RLN79322.1"/>
    </source>
</evidence>
<dbReference type="PROSITE" id="PS50082">
    <property type="entry name" value="WD_REPEATS_2"/>
    <property type="match status" value="1"/>
</dbReference>
<evidence type="ECO:0000256" key="1">
    <source>
        <dbReference type="ARBA" id="ARBA00022574"/>
    </source>
</evidence>
<gene>
    <name evidence="6" type="ORF">BBI17_005416</name>
    <name evidence="7" type="ORF">BBO99_00005349</name>
    <name evidence="5" type="ORF">JM16_005192</name>
</gene>
<proteinExistence type="predicted"/>
<dbReference type="Proteomes" id="UP000785171">
    <property type="component" value="Unassembled WGS sequence"/>
</dbReference>
<name>A0A3R7KTS1_9STRA</name>
<sequence>MKRLATQPITAFFQRKRARRISIDDIESVDSASDSDQHSKDDEEKEQQDQAQQEPNKRHRLRAHREDLMGILQRRELEGCTTSAQFIGGRQALRRRRKQQLVRWALTQFRTLPVKLHLSPQWERQARTLSIGDFYASCLEFDTQGVLLAAGASNGVIALYDFDDVFHRSINLGQRMSIREQREKEIDVDAESTEHETKPVDEILHPIHTIFVPFEVKCIRWNPSNQDEIACSFSNRNEIHLFSLGKFPSKSYKVLKSSSHPSSGYNDLLYLPGPEAPKPRQMGMHALKTKPREKTNYIIAGDMDGAIRMWDLRFPVRPVWSFFTGSQPINSMILSPNKQFLICGNEAGMLMTYDIKNKVVPAFGSKPVPQRKASINVMDAIKRI</sequence>
<feature type="repeat" description="WD" evidence="3">
    <location>
        <begin position="296"/>
        <end position="313"/>
    </location>
</feature>
<dbReference type="EMBL" id="JPWV03000135">
    <property type="protein sequence ID" value="KAG2523586.1"/>
    <property type="molecule type" value="Genomic_DNA"/>
</dbReference>
<keyword evidence="1 3" id="KW-0853">WD repeat</keyword>
<dbReference type="InterPro" id="IPR001680">
    <property type="entry name" value="WD40_rpt"/>
</dbReference>
<dbReference type="EMBL" id="MAYM02000044">
    <property type="protein sequence ID" value="RLN46562.1"/>
    <property type="molecule type" value="Genomic_DNA"/>
</dbReference>
<organism evidence="7 8">
    <name type="scientific">Phytophthora kernoviae</name>
    <dbReference type="NCBI Taxonomy" id="325452"/>
    <lineage>
        <taxon>Eukaryota</taxon>
        <taxon>Sar</taxon>
        <taxon>Stramenopiles</taxon>
        <taxon>Oomycota</taxon>
        <taxon>Peronosporomycetes</taxon>
        <taxon>Peronosporales</taxon>
        <taxon>Peronosporaceae</taxon>
        <taxon>Phytophthora</taxon>
    </lineage>
</organism>
<evidence type="ECO:0000256" key="4">
    <source>
        <dbReference type="SAM" id="MobiDB-lite"/>
    </source>
</evidence>
<dbReference type="AlphaFoldDB" id="A0A3R7KTS1"/>
<dbReference type="Proteomes" id="UP000285624">
    <property type="component" value="Unassembled WGS sequence"/>
</dbReference>
<reference evidence="8 9" key="2">
    <citation type="submission" date="2018-07" db="EMBL/GenBank/DDBJ databases">
        <title>Genome sequencing of oomycete isolates from Chile give support for New Zealand origin for Phytophthora kernoviae and make available the first Nothophytophthora sp. genome.</title>
        <authorList>
            <person name="Studholme D.J."/>
            <person name="Sanfuentes E."/>
            <person name="Panda P."/>
            <person name="Hill R."/>
            <person name="Sambles C."/>
            <person name="Grant M."/>
            <person name="Williams N.M."/>
            <person name="Mcdougal R.L."/>
        </authorList>
    </citation>
    <scope>NUCLEOTIDE SEQUENCE [LARGE SCALE GENOMIC DNA]</scope>
    <source>
        <strain evidence="6">Chile2</strain>
        <strain evidence="7">Chile4</strain>
    </source>
</reference>